<comment type="caution">
    <text evidence="1">The sequence shown here is derived from an EMBL/GenBank/DDBJ whole genome shotgun (WGS) entry which is preliminary data.</text>
</comment>
<keyword evidence="2" id="KW-1185">Reference proteome</keyword>
<gene>
    <name evidence="1" type="ORF">GGX14DRAFT_565987</name>
</gene>
<dbReference type="Proteomes" id="UP001219525">
    <property type="component" value="Unassembled WGS sequence"/>
</dbReference>
<accession>A0AAD6VD36</accession>
<dbReference type="EMBL" id="JARJCW010000030">
    <property type="protein sequence ID" value="KAJ7209471.1"/>
    <property type="molecule type" value="Genomic_DNA"/>
</dbReference>
<reference evidence="1" key="1">
    <citation type="submission" date="2023-03" db="EMBL/GenBank/DDBJ databases">
        <title>Massive genome expansion in bonnet fungi (Mycena s.s.) driven by repeated elements and novel gene families across ecological guilds.</title>
        <authorList>
            <consortium name="Lawrence Berkeley National Laboratory"/>
            <person name="Harder C.B."/>
            <person name="Miyauchi S."/>
            <person name="Viragh M."/>
            <person name="Kuo A."/>
            <person name="Thoen E."/>
            <person name="Andreopoulos B."/>
            <person name="Lu D."/>
            <person name="Skrede I."/>
            <person name="Drula E."/>
            <person name="Henrissat B."/>
            <person name="Morin E."/>
            <person name="Kohler A."/>
            <person name="Barry K."/>
            <person name="LaButti K."/>
            <person name="Morin E."/>
            <person name="Salamov A."/>
            <person name="Lipzen A."/>
            <person name="Mereny Z."/>
            <person name="Hegedus B."/>
            <person name="Baldrian P."/>
            <person name="Stursova M."/>
            <person name="Weitz H."/>
            <person name="Taylor A."/>
            <person name="Grigoriev I.V."/>
            <person name="Nagy L.G."/>
            <person name="Martin F."/>
            <person name="Kauserud H."/>
        </authorList>
    </citation>
    <scope>NUCLEOTIDE SEQUENCE</scope>
    <source>
        <strain evidence="1">9144</strain>
    </source>
</reference>
<protein>
    <submittedName>
        <fullName evidence="1">Uncharacterized protein</fullName>
    </submittedName>
</protein>
<name>A0AAD6VD36_9AGAR</name>
<evidence type="ECO:0000313" key="1">
    <source>
        <dbReference type="EMBL" id="KAJ7209471.1"/>
    </source>
</evidence>
<organism evidence="1 2">
    <name type="scientific">Mycena pura</name>
    <dbReference type="NCBI Taxonomy" id="153505"/>
    <lineage>
        <taxon>Eukaryota</taxon>
        <taxon>Fungi</taxon>
        <taxon>Dikarya</taxon>
        <taxon>Basidiomycota</taxon>
        <taxon>Agaricomycotina</taxon>
        <taxon>Agaricomycetes</taxon>
        <taxon>Agaricomycetidae</taxon>
        <taxon>Agaricales</taxon>
        <taxon>Marasmiineae</taxon>
        <taxon>Mycenaceae</taxon>
        <taxon>Mycena</taxon>
    </lineage>
</organism>
<sequence length="175" mass="20041">MYPDHVEHTVLCFPVADCAARRDFVVLDSSRDQLRYFPFSSWFRASPTECAHCPKAYYAPDGVTDHAYSFLIECPHEQYWGPDIVPPLTPNNSVAALLGAGHRTCLGTLLVVKHMPYAQPDHLDKNLRLLDLDEDDIPRVNCILKQWLLSLVKQPYASLKFFPFREVYDLYVPDA</sequence>
<dbReference type="AlphaFoldDB" id="A0AAD6VD36"/>
<proteinExistence type="predicted"/>
<evidence type="ECO:0000313" key="2">
    <source>
        <dbReference type="Proteomes" id="UP001219525"/>
    </source>
</evidence>